<evidence type="ECO:0000256" key="1">
    <source>
        <dbReference type="SAM" id="MobiDB-lite"/>
    </source>
</evidence>
<comment type="caution">
    <text evidence="2">The sequence shown here is derived from an EMBL/GenBank/DDBJ whole genome shotgun (WGS) entry which is preliminary data.</text>
</comment>
<dbReference type="AlphaFoldDB" id="A0A7J0GRY5"/>
<organism evidence="2 3">
    <name type="scientific">Actinidia rufa</name>
    <dbReference type="NCBI Taxonomy" id="165716"/>
    <lineage>
        <taxon>Eukaryota</taxon>
        <taxon>Viridiplantae</taxon>
        <taxon>Streptophyta</taxon>
        <taxon>Embryophyta</taxon>
        <taxon>Tracheophyta</taxon>
        <taxon>Spermatophyta</taxon>
        <taxon>Magnoliopsida</taxon>
        <taxon>eudicotyledons</taxon>
        <taxon>Gunneridae</taxon>
        <taxon>Pentapetalae</taxon>
        <taxon>asterids</taxon>
        <taxon>Ericales</taxon>
        <taxon>Actinidiaceae</taxon>
        <taxon>Actinidia</taxon>
    </lineage>
</organism>
<gene>
    <name evidence="2" type="ORF">Acr_23g0019160</name>
</gene>
<dbReference type="EMBL" id="BJWL01000023">
    <property type="protein sequence ID" value="GFZ13531.1"/>
    <property type="molecule type" value="Genomic_DNA"/>
</dbReference>
<evidence type="ECO:0000313" key="2">
    <source>
        <dbReference type="EMBL" id="GFZ13531.1"/>
    </source>
</evidence>
<accession>A0A7J0GRY5</accession>
<keyword evidence="3" id="KW-1185">Reference proteome</keyword>
<sequence length="113" mass="12028">MVSSETTTPTKKTNFSGLETVANERSMSQGSNSVMSIEDRPDFGCIDRGGAQTVFGESSSPGSSPSSTPDERPIIGTQGHIGVKTGRPRILAQSLPIKAYRTQPASIQRVFVK</sequence>
<feature type="region of interest" description="Disordered" evidence="1">
    <location>
        <begin position="1"/>
        <end position="81"/>
    </location>
</feature>
<proteinExistence type="predicted"/>
<evidence type="ECO:0000313" key="3">
    <source>
        <dbReference type="Proteomes" id="UP000585474"/>
    </source>
</evidence>
<protein>
    <submittedName>
        <fullName evidence="2">Uncharacterized protein</fullName>
    </submittedName>
</protein>
<reference evidence="2 3" key="1">
    <citation type="submission" date="2019-07" db="EMBL/GenBank/DDBJ databases">
        <title>De Novo Assembly of kiwifruit Actinidia rufa.</title>
        <authorList>
            <person name="Sugita-Konishi S."/>
            <person name="Sato K."/>
            <person name="Mori E."/>
            <person name="Abe Y."/>
            <person name="Kisaki G."/>
            <person name="Hamano K."/>
            <person name="Suezawa K."/>
            <person name="Otani M."/>
            <person name="Fukuda T."/>
            <person name="Manabe T."/>
            <person name="Gomi K."/>
            <person name="Tabuchi M."/>
            <person name="Akimitsu K."/>
            <person name="Kataoka I."/>
        </authorList>
    </citation>
    <scope>NUCLEOTIDE SEQUENCE [LARGE SCALE GENOMIC DNA]</scope>
    <source>
        <strain evidence="3">cv. Fuchu</strain>
    </source>
</reference>
<feature type="compositionally biased region" description="Polar residues" evidence="1">
    <location>
        <begin position="1"/>
        <end position="35"/>
    </location>
</feature>
<dbReference type="OrthoDB" id="1925835at2759"/>
<dbReference type="Proteomes" id="UP000585474">
    <property type="component" value="Unassembled WGS sequence"/>
</dbReference>
<feature type="compositionally biased region" description="Low complexity" evidence="1">
    <location>
        <begin position="58"/>
        <end position="68"/>
    </location>
</feature>
<name>A0A7J0GRY5_9ERIC</name>